<keyword evidence="3 6" id="KW-0812">Transmembrane</keyword>
<accession>A0ABS9BD92</accession>
<name>A0ABS9BD92_9BACT</name>
<keyword evidence="5 6" id="KW-0472">Membrane</keyword>
<comment type="subcellular location">
    <subcellularLocation>
        <location evidence="1">Membrane</location>
        <topology evidence="1">Multi-pass membrane protein</topology>
    </subcellularLocation>
</comment>
<evidence type="ECO:0000313" key="8">
    <source>
        <dbReference type="Proteomes" id="UP001200145"/>
    </source>
</evidence>
<evidence type="ECO:0000256" key="2">
    <source>
        <dbReference type="ARBA" id="ARBA00009012"/>
    </source>
</evidence>
<organism evidence="7 8">
    <name type="scientific">Flavihumibacter fluminis</name>
    <dbReference type="NCBI Taxonomy" id="2909236"/>
    <lineage>
        <taxon>Bacteria</taxon>
        <taxon>Pseudomonadati</taxon>
        <taxon>Bacteroidota</taxon>
        <taxon>Chitinophagia</taxon>
        <taxon>Chitinophagales</taxon>
        <taxon>Chitinophagaceae</taxon>
        <taxon>Flavihumibacter</taxon>
    </lineage>
</organism>
<dbReference type="RefSeq" id="WP_234864197.1">
    <property type="nucleotide sequence ID" value="NZ_JAKEVY010000001.1"/>
</dbReference>
<dbReference type="EMBL" id="JAKEVY010000001">
    <property type="protein sequence ID" value="MCF1713669.1"/>
    <property type="molecule type" value="Genomic_DNA"/>
</dbReference>
<protein>
    <submittedName>
        <fullName evidence="7">DUF92 domain-containing protein</fullName>
    </submittedName>
</protein>
<feature type="transmembrane region" description="Helical" evidence="6">
    <location>
        <begin position="39"/>
        <end position="63"/>
    </location>
</feature>
<evidence type="ECO:0000256" key="5">
    <source>
        <dbReference type="ARBA" id="ARBA00023136"/>
    </source>
</evidence>
<dbReference type="InterPro" id="IPR002794">
    <property type="entry name" value="DUF92_TMEM19"/>
</dbReference>
<keyword evidence="4 6" id="KW-1133">Transmembrane helix</keyword>
<feature type="transmembrane region" description="Helical" evidence="6">
    <location>
        <begin position="219"/>
        <end position="239"/>
    </location>
</feature>
<comment type="caution">
    <text evidence="7">The sequence shown here is derived from an EMBL/GenBank/DDBJ whole genome shotgun (WGS) entry which is preliminary data.</text>
</comment>
<dbReference type="Pfam" id="PF01940">
    <property type="entry name" value="DUF92"/>
    <property type="match status" value="1"/>
</dbReference>
<reference evidence="7 8" key="1">
    <citation type="submission" date="2022-01" db="EMBL/GenBank/DDBJ databases">
        <title>Flavihumibacter sp. nov., isolated from sediment of a river.</title>
        <authorList>
            <person name="Liu H."/>
        </authorList>
    </citation>
    <scope>NUCLEOTIDE SEQUENCE [LARGE SCALE GENOMIC DNA]</scope>
    <source>
        <strain evidence="7 8">RY-1</strain>
    </source>
</reference>
<evidence type="ECO:0000313" key="7">
    <source>
        <dbReference type="EMBL" id="MCF1713669.1"/>
    </source>
</evidence>
<dbReference type="PANTHER" id="PTHR13353">
    <property type="entry name" value="TRANSMEMBRANE PROTEIN 19"/>
    <property type="match status" value="1"/>
</dbReference>
<proteinExistence type="inferred from homology"/>
<feature type="transmembrane region" description="Helical" evidence="6">
    <location>
        <begin position="186"/>
        <end position="207"/>
    </location>
</feature>
<keyword evidence="8" id="KW-1185">Reference proteome</keyword>
<evidence type="ECO:0000256" key="6">
    <source>
        <dbReference type="SAM" id="Phobius"/>
    </source>
</evidence>
<evidence type="ECO:0000256" key="4">
    <source>
        <dbReference type="ARBA" id="ARBA00022989"/>
    </source>
</evidence>
<sequence length="240" mass="25683">MDWITNLLVFLLFLLLSGLTVKARLLNKPAAASGALLAWLIWLGTGVTGVLSLALFFICGAGATRWKKKVKRQWVSENQKNKTDRKASQVWANGGMAGLGAVLAILFPEWKEEGLLIVVAVLAAACSDTLSSELGTLYGSRFFNCLTGKPDQRGADGVVSLEGFVFGIIGSVLIALVYGFMYSFGWQFAGIVLAGLLGNLSDSFFGAALQRKGVLNNDWVNVLNTIIAAISMILLSIAFS</sequence>
<feature type="transmembrane region" description="Helical" evidence="6">
    <location>
        <begin position="114"/>
        <end position="138"/>
    </location>
</feature>
<comment type="similarity">
    <text evidence="2">Belongs to the TMEM19 family.</text>
</comment>
<evidence type="ECO:0000256" key="3">
    <source>
        <dbReference type="ARBA" id="ARBA00022692"/>
    </source>
</evidence>
<feature type="transmembrane region" description="Helical" evidence="6">
    <location>
        <begin position="159"/>
        <end position="180"/>
    </location>
</feature>
<gene>
    <name evidence="7" type="ORF">L0U88_03375</name>
</gene>
<dbReference type="PANTHER" id="PTHR13353:SF5">
    <property type="entry name" value="TRANSMEMBRANE PROTEIN 19"/>
    <property type="match status" value="1"/>
</dbReference>
<feature type="transmembrane region" description="Helical" evidence="6">
    <location>
        <begin position="90"/>
        <end position="108"/>
    </location>
</feature>
<dbReference type="Proteomes" id="UP001200145">
    <property type="component" value="Unassembled WGS sequence"/>
</dbReference>
<evidence type="ECO:0000256" key="1">
    <source>
        <dbReference type="ARBA" id="ARBA00004141"/>
    </source>
</evidence>